<evidence type="ECO:0000256" key="5">
    <source>
        <dbReference type="ARBA" id="ARBA00025933"/>
    </source>
</evidence>
<protein>
    <recommendedName>
        <fullName evidence="3 6">Flagellar basal-body rod protein FlgC</fullName>
    </recommendedName>
</protein>
<dbReference type="Pfam" id="PF00460">
    <property type="entry name" value="Flg_bb_rod"/>
    <property type="match status" value="1"/>
</dbReference>
<keyword evidence="9" id="KW-0282">Flagellum</keyword>
<dbReference type="Proteomes" id="UP000028702">
    <property type="component" value="Unassembled WGS sequence"/>
</dbReference>
<gene>
    <name evidence="9" type="ORF">M2A_1222</name>
</gene>
<dbReference type="GO" id="GO:0071978">
    <property type="term" value="P:bacterial-type flagellum-dependent swarming motility"/>
    <property type="evidence" value="ECO:0007669"/>
    <property type="project" value="TreeGrafter"/>
</dbReference>
<evidence type="ECO:0000256" key="4">
    <source>
        <dbReference type="ARBA" id="ARBA00023143"/>
    </source>
</evidence>
<dbReference type="AlphaFoldDB" id="A0A081B9K5"/>
<dbReference type="InterPro" id="IPR010930">
    <property type="entry name" value="Flg_bb/hook_C_dom"/>
</dbReference>
<evidence type="ECO:0000256" key="3">
    <source>
        <dbReference type="ARBA" id="ARBA00017941"/>
    </source>
</evidence>
<dbReference type="GO" id="GO:0030694">
    <property type="term" value="C:bacterial-type flagellum basal body, rod"/>
    <property type="evidence" value="ECO:0007669"/>
    <property type="project" value="UniProtKB-UniRule"/>
</dbReference>
<evidence type="ECO:0000313" key="10">
    <source>
        <dbReference type="Proteomes" id="UP000028702"/>
    </source>
</evidence>
<evidence type="ECO:0000256" key="2">
    <source>
        <dbReference type="ARBA" id="ARBA00009677"/>
    </source>
</evidence>
<dbReference type="PANTHER" id="PTHR30435:SF2">
    <property type="entry name" value="FLAGELLAR BASAL-BODY ROD PROTEIN FLGC"/>
    <property type="match status" value="1"/>
</dbReference>
<dbReference type="STRING" id="1333998.M2A_1222"/>
<keyword evidence="4 6" id="KW-0975">Bacterial flagellum</keyword>
<dbReference type="NCBIfam" id="TIGR01395">
    <property type="entry name" value="FlgC"/>
    <property type="match status" value="1"/>
</dbReference>
<dbReference type="PANTHER" id="PTHR30435">
    <property type="entry name" value="FLAGELLAR PROTEIN"/>
    <property type="match status" value="1"/>
</dbReference>
<dbReference type="Pfam" id="PF06429">
    <property type="entry name" value="Flg_bbr_C"/>
    <property type="match status" value="1"/>
</dbReference>
<evidence type="ECO:0000256" key="6">
    <source>
        <dbReference type="RuleBase" id="RU362062"/>
    </source>
</evidence>
<keyword evidence="9" id="KW-0969">Cilium</keyword>
<reference evidence="9 10" key="1">
    <citation type="submission" date="2014-07" db="EMBL/GenBank/DDBJ databases">
        <title>Tepidicaulis marinum gen. nov., sp. nov., a novel marine bacterium denitrifying nitrate to nitrous oxide strictly under microaerobic conditions.</title>
        <authorList>
            <person name="Takeuchi M."/>
            <person name="Yamagishi T."/>
            <person name="Kamagata Y."/>
            <person name="Oshima K."/>
            <person name="Hattori M."/>
            <person name="Katayama T."/>
            <person name="Hanada S."/>
            <person name="Tamaki H."/>
            <person name="Marumo K."/>
            <person name="Maeda H."/>
            <person name="Nedachi M."/>
            <person name="Iwasaki W."/>
            <person name="Suwa Y."/>
            <person name="Sakata S."/>
        </authorList>
    </citation>
    <scope>NUCLEOTIDE SEQUENCE [LARGE SCALE GENOMIC DNA]</scope>
    <source>
        <strain evidence="9 10">MA2</strain>
    </source>
</reference>
<sequence>MDFVKAMMVAASGLRAQSGRMRVIAENIANADSTGTTPGADPYRRKVVSFSNELDRELGVKKVQVERPKLDQSPFALKYMPGHPAANEEGYVKTPNVNGLVEAMDMREAQRSYEANLNVIQATRRMVTSTIDLLRR</sequence>
<dbReference type="eggNOG" id="COG1558">
    <property type="taxonomic scope" value="Bacteria"/>
</dbReference>
<evidence type="ECO:0000259" key="8">
    <source>
        <dbReference type="Pfam" id="PF06429"/>
    </source>
</evidence>
<evidence type="ECO:0000256" key="1">
    <source>
        <dbReference type="ARBA" id="ARBA00004117"/>
    </source>
</evidence>
<comment type="subunit">
    <text evidence="5 6">The basal body constitutes a major portion of the flagellar organelle and consists of four rings (L,P,S, and M) mounted on a central rod. The rod consists of about 26 subunits of FlgG in the distal portion, and FlgB, FlgC and FlgF are thought to build up the proximal portion of the rod with about 6 subunits each.</text>
</comment>
<dbReference type="RefSeq" id="WP_045444523.1">
    <property type="nucleotide sequence ID" value="NZ_BBIO01000005.1"/>
</dbReference>
<comment type="subcellular location">
    <subcellularLocation>
        <location evidence="1 6">Bacterial flagellum basal body</location>
    </subcellularLocation>
</comment>
<dbReference type="InterPro" id="IPR006299">
    <property type="entry name" value="FlgC"/>
</dbReference>
<accession>A0A081B9K5</accession>
<dbReference type="InterPro" id="IPR001444">
    <property type="entry name" value="Flag_bb_rod_N"/>
</dbReference>
<feature type="domain" description="Flagellar basal body rod protein N-terminal" evidence="7">
    <location>
        <begin position="8"/>
        <end position="35"/>
    </location>
</feature>
<name>A0A081B9K5_9HYPH</name>
<feature type="domain" description="Flagellar basal-body/hook protein C-terminal" evidence="8">
    <location>
        <begin position="89"/>
        <end position="132"/>
    </location>
</feature>
<evidence type="ECO:0000259" key="7">
    <source>
        <dbReference type="Pfam" id="PF00460"/>
    </source>
</evidence>
<keyword evidence="9" id="KW-0966">Cell projection</keyword>
<proteinExistence type="inferred from homology"/>
<comment type="similarity">
    <text evidence="2">Belongs to the flagella basal body rod proteins family.</text>
</comment>
<evidence type="ECO:0000313" key="9">
    <source>
        <dbReference type="EMBL" id="GAK44723.1"/>
    </source>
</evidence>
<keyword evidence="10" id="KW-1185">Reference proteome</keyword>
<dbReference type="EMBL" id="BBIO01000005">
    <property type="protein sequence ID" value="GAK44723.1"/>
    <property type="molecule type" value="Genomic_DNA"/>
</dbReference>
<comment type="caution">
    <text evidence="9">The sequence shown here is derived from an EMBL/GenBank/DDBJ whole genome shotgun (WGS) entry which is preliminary data.</text>
</comment>
<organism evidence="9 10">
    <name type="scientific">Tepidicaulis marinus</name>
    <dbReference type="NCBI Taxonomy" id="1333998"/>
    <lineage>
        <taxon>Bacteria</taxon>
        <taxon>Pseudomonadati</taxon>
        <taxon>Pseudomonadota</taxon>
        <taxon>Alphaproteobacteria</taxon>
        <taxon>Hyphomicrobiales</taxon>
        <taxon>Parvibaculaceae</taxon>
        <taxon>Tepidicaulis</taxon>
    </lineage>
</organism>